<organism evidence="2 3">
    <name type="scientific">Portunus trituberculatus</name>
    <name type="common">Swimming crab</name>
    <name type="synonym">Neptunus trituberculatus</name>
    <dbReference type="NCBI Taxonomy" id="210409"/>
    <lineage>
        <taxon>Eukaryota</taxon>
        <taxon>Metazoa</taxon>
        <taxon>Ecdysozoa</taxon>
        <taxon>Arthropoda</taxon>
        <taxon>Crustacea</taxon>
        <taxon>Multicrustacea</taxon>
        <taxon>Malacostraca</taxon>
        <taxon>Eumalacostraca</taxon>
        <taxon>Eucarida</taxon>
        <taxon>Decapoda</taxon>
        <taxon>Pleocyemata</taxon>
        <taxon>Brachyura</taxon>
        <taxon>Eubrachyura</taxon>
        <taxon>Portunoidea</taxon>
        <taxon>Portunidae</taxon>
        <taxon>Portuninae</taxon>
        <taxon>Portunus</taxon>
    </lineage>
</organism>
<proteinExistence type="predicted"/>
<comment type="caution">
    <text evidence="2">The sequence shown here is derived from an EMBL/GenBank/DDBJ whole genome shotgun (WGS) entry which is preliminary data.</text>
</comment>
<gene>
    <name evidence="2" type="ORF">E2C01_051584</name>
</gene>
<accession>A0A5B7GBE2</accession>
<evidence type="ECO:0000313" key="3">
    <source>
        <dbReference type="Proteomes" id="UP000324222"/>
    </source>
</evidence>
<feature type="region of interest" description="Disordered" evidence="1">
    <location>
        <begin position="1"/>
        <end position="29"/>
    </location>
</feature>
<name>A0A5B7GBE2_PORTR</name>
<feature type="region of interest" description="Disordered" evidence="1">
    <location>
        <begin position="96"/>
        <end position="115"/>
    </location>
</feature>
<sequence>MSVARGGPQPSWGGVRRGGTQKARPRATAEDTATFKLCTFCWAKVQAMLIEAEIKGQKNHANQQEEFSKYTCRPQRKRNKKCTSSSKVCREMQSSTTAAEHCRNVAMPTLQRETD</sequence>
<dbReference type="AlphaFoldDB" id="A0A5B7GBE2"/>
<evidence type="ECO:0000313" key="2">
    <source>
        <dbReference type="EMBL" id="MPC57600.1"/>
    </source>
</evidence>
<dbReference type="EMBL" id="VSRR010014918">
    <property type="protein sequence ID" value="MPC57600.1"/>
    <property type="molecule type" value="Genomic_DNA"/>
</dbReference>
<reference evidence="2 3" key="1">
    <citation type="submission" date="2019-05" db="EMBL/GenBank/DDBJ databases">
        <title>Another draft genome of Portunus trituberculatus and its Hox gene families provides insights of decapod evolution.</title>
        <authorList>
            <person name="Jeong J.-H."/>
            <person name="Song I."/>
            <person name="Kim S."/>
            <person name="Choi T."/>
            <person name="Kim D."/>
            <person name="Ryu S."/>
            <person name="Kim W."/>
        </authorList>
    </citation>
    <scope>NUCLEOTIDE SEQUENCE [LARGE SCALE GENOMIC DNA]</scope>
    <source>
        <tissue evidence="2">Muscle</tissue>
    </source>
</reference>
<protein>
    <submittedName>
        <fullName evidence="2">Uncharacterized protein</fullName>
    </submittedName>
</protein>
<keyword evidence="3" id="KW-1185">Reference proteome</keyword>
<dbReference type="Proteomes" id="UP000324222">
    <property type="component" value="Unassembled WGS sequence"/>
</dbReference>
<evidence type="ECO:0000256" key="1">
    <source>
        <dbReference type="SAM" id="MobiDB-lite"/>
    </source>
</evidence>